<dbReference type="AlphaFoldDB" id="A0AA46DEC4"/>
<dbReference type="PANTHER" id="PTHR37945">
    <property type="entry name" value="EXTRACELLULAR TUNGSTATE BINDING PROTEIN"/>
    <property type="match status" value="1"/>
</dbReference>
<proteinExistence type="predicted"/>
<dbReference type="RefSeq" id="WP_165908679.1">
    <property type="nucleotide sequence ID" value="NZ_CALFFA010000004.1"/>
</dbReference>
<feature type="signal peptide" evidence="1">
    <location>
        <begin position="1"/>
        <end position="21"/>
    </location>
</feature>
<keyword evidence="1" id="KW-0732">Signal</keyword>
<accession>A0AA46DEC4</accession>
<dbReference type="InterPro" id="IPR024370">
    <property type="entry name" value="PBP_domain"/>
</dbReference>
<organism evidence="3 4">
    <name type="scientific">Caldimonas thermodepolymerans</name>
    <dbReference type="NCBI Taxonomy" id="215580"/>
    <lineage>
        <taxon>Bacteria</taxon>
        <taxon>Pseudomonadati</taxon>
        <taxon>Pseudomonadota</taxon>
        <taxon>Betaproteobacteria</taxon>
        <taxon>Burkholderiales</taxon>
        <taxon>Sphaerotilaceae</taxon>
        <taxon>Caldimonas</taxon>
    </lineage>
</organism>
<dbReference type="Gene3D" id="3.40.190.10">
    <property type="entry name" value="Periplasmic binding protein-like II"/>
    <property type="match status" value="2"/>
</dbReference>
<evidence type="ECO:0000259" key="2">
    <source>
        <dbReference type="Pfam" id="PF12849"/>
    </source>
</evidence>
<feature type="domain" description="PBP" evidence="2">
    <location>
        <begin position="32"/>
        <end position="256"/>
    </location>
</feature>
<evidence type="ECO:0000313" key="3">
    <source>
        <dbReference type="EMBL" id="TCP07735.1"/>
    </source>
</evidence>
<gene>
    <name evidence="3" type="ORF">EV676_104291</name>
</gene>
<name>A0AA46DEC4_9BURK</name>
<dbReference type="EMBL" id="SLXF01000004">
    <property type="protein sequence ID" value="TCP07735.1"/>
    <property type="molecule type" value="Genomic_DNA"/>
</dbReference>
<evidence type="ECO:0000313" key="4">
    <source>
        <dbReference type="Proteomes" id="UP000294772"/>
    </source>
</evidence>
<feature type="chain" id="PRO_5041273225" evidence="1">
    <location>
        <begin position="22"/>
        <end position="276"/>
    </location>
</feature>
<dbReference type="Proteomes" id="UP000294772">
    <property type="component" value="Unassembled WGS sequence"/>
</dbReference>
<dbReference type="InterPro" id="IPR052738">
    <property type="entry name" value="ABC-Tungstate_binding"/>
</dbReference>
<sequence length="276" mass="28675">MTVHRRLLLAASLAAVLPAQAQQRRPQTVPLLVGVATALSDSGFARHVRAALARDTGLAVTMTPGASGKLLDLLERGELDVAITHAPEIEAGLEKEGLIHDRRFIAANRFVLAGPVATQGKERGKDPLGLAGGTDAAAALARIAEAGAQGQARFVSAVDGSGAQLKEAALFRTAGVVPQGPWLLKSAGGAGETLAQAAAQGAYVLVDRGTWLASKQRAGLGVLVQDDPRLADRFHAMRSFRSHHPAARMFVDWLTGPTGRRVVARAPGGYSASRGA</sequence>
<dbReference type="SUPFAM" id="SSF53850">
    <property type="entry name" value="Periplasmic binding protein-like II"/>
    <property type="match status" value="1"/>
</dbReference>
<reference evidence="3 4" key="1">
    <citation type="submission" date="2019-03" db="EMBL/GenBank/DDBJ databases">
        <title>Genomic Encyclopedia of Type Strains, Phase IV (KMG-IV): sequencing the most valuable type-strain genomes for metagenomic binning, comparative biology and taxonomic classification.</title>
        <authorList>
            <person name="Goeker M."/>
        </authorList>
    </citation>
    <scope>NUCLEOTIDE SEQUENCE [LARGE SCALE GENOMIC DNA]</scope>
    <source>
        <strain evidence="3 4">DSM 15264</strain>
    </source>
</reference>
<dbReference type="Pfam" id="PF12849">
    <property type="entry name" value="PBP_like_2"/>
    <property type="match status" value="1"/>
</dbReference>
<dbReference type="PANTHER" id="PTHR37945:SF1">
    <property type="entry name" value="EXTRACELLULAR TUNGSTATE BINDING PROTEIN"/>
    <property type="match status" value="1"/>
</dbReference>
<evidence type="ECO:0000256" key="1">
    <source>
        <dbReference type="SAM" id="SignalP"/>
    </source>
</evidence>
<protein>
    <submittedName>
        <fullName evidence="3">Tungstate transport system substrate-binding protein</fullName>
    </submittedName>
</protein>
<comment type="caution">
    <text evidence="3">The sequence shown here is derived from an EMBL/GenBank/DDBJ whole genome shotgun (WGS) entry which is preliminary data.</text>
</comment>